<dbReference type="GO" id="GO:0003924">
    <property type="term" value="F:GTPase activity"/>
    <property type="evidence" value="ECO:0007669"/>
    <property type="project" value="InterPro"/>
</dbReference>
<dbReference type="SMART" id="SM00174">
    <property type="entry name" value="RHO"/>
    <property type="match status" value="1"/>
</dbReference>
<dbReference type="PROSITE" id="PS51419">
    <property type="entry name" value="RAB"/>
    <property type="match status" value="1"/>
</dbReference>
<evidence type="ECO:0000313" key="10">
    <source>
        <dbReference type="EMBL" id="CAL6096070.1"/>
    </source>
</evidence>
<dbReference type="EMBL" id="CATOUU010000894">
    <property type="protein sequence ID" value="CAI9957783.1"/>
    <property type="molecule type" value="Genomic_DNA"/>
</dbReference>
<dbReference type="PROSITE" id="PS51420">
    <property type="entry name" value="RHO"/>
    <property type="match status" value="1"/>
</dbReference>
<keyword evidence="3" id="KW-0547">Nucleotide-binding</keyword>
<dbReference type="InterPro" id="IPR001806">
    <property type="entry name" value="Small_GTPase"/>
</dbReference>
<evidence type="ECO:0000256" key="1">
    <source>
        <dbReference type="ARBA" id="ARBA00004308"/>
    </source>
</evidence>
<dbReference type="EMBL" id="CAXDID020000482">
    <property type="protein sequence ID" value="CAL6096070.1"/>
    <property type="molecule type" value="Genomic_DNA"/>
</dbReference>
<dbReference type="Proteomes" id="UP001642409">
    <property type="component" value="Unassembled WGS sequence"/>
</dbReference>
<dbReference type="EMBL" id="CAXDID020000717">
    <property type="protein sequence ID" value="CAL6111711.1"/>
    <property type="molecule type" value="Genomic_DNA"/>
</dbReference>
<dbReference type="Pfam" id="PF00071">
    <property type="entry name" value="Ras"/>
    <property type="match status" value="1"/>
</dbReference>
<keyword evidence="12" id="KW-1185">Reference proteome</keyword>
<gene>
    <name evidence="6" type="ORF">HINF_LOCUS16709</name>
    <name evidence="9" type="ORF">HINF_LOCUS18993</name>
    <name evidence="7" type="ORF">HINF_LOCUS45428</name>
    <name evidence="8" type="ORF">HINF_LOCUS55908</name>
    <name evidence="10" type="ORF">HINF_LOCUS68253</name>
    <name evidence="11" type="ORF">HINF_LOCUS76583</name>
</gene>
<evidence type="ECO:0000313" key="9">
    <source>
        <dbReference type="EMBL" id="CAL6004661.1"/>
    </source>
</evidence>
<comment type="caution">
    <text evidence="8">The sequence shown here is derived from an EMBL/GenBank/DDBJ whole genome shotgun (WGS) entry which is preliminary data.</text>
</comment>
<dbReference type="InterPro" id="IPR005225">
    <property type="entry name" value="Small_GTP-bd"/>
</dbReference>
<dbReference type="SUPFAM" id="SSF52540">
    <property type="entry name" value="P-loop containing nucleoside triphosphate hydrolases"/>
    <property type="match status" value="1"/>
</dbReference>
<dbReference type="PRINTS" id="PR00449">
    <property type="entry name" value="RASTRNSFRMNG"/>
</dbReference>
<dbReference type="EMBL" id="CATOUU010000424">
    <property type="protein sequence ID" value="CAI9929064.1"/>
    <property type="molecule type" value="Genomic_DNA"/>
</dbReference>
<dbReference type="PANTHER" id="PTHR47979">
    <property type="entry name" value="DRAB11-RELATED"/>
    <property type="match status" value="1"/>
</dbReference>
<evidence type="ECO:0000256" key="2">
    <source>
        <dbReference type="ARBA" id="ARBA00006270"/>
    </source>
</evidence>
<evidence type="ECO:0000313" key="7">
    <source>
        <dbReference type="EMBL" id="CAI9957783.1"/>
    </source>
</evidence>
<comment type="similarity">
    <text evidence="2">Belongs to the small GTPase superfamily. Rab family.</text>
</comment>
<evidence type="ECO:0000313" key="8">
    <source>
        <dbReference type="EMBL" id="CAI9968263.1"/>
    </source>
</evidence>
<dbReference type="AlphaFoldDB" id="A0AA86VJ75"/>
<dbReference type="GO" id="GO:0012505">
    <property type="term" value="C:endomembrane system"/>
    <property type="evidence" value="ECO:0007669"/>
    <property type="project" value="UniProtKB-SubCell"/>
</dbReference>
<dbReference type="NCBIfam" id="TIGR00231">
    <property type="entry name" value="small_GTP"/>
    <property type="match status" value="1"/>
</dbReference>
<dbReference type="InterPro" id="IPR050209">
    <property type="entry name" value="Rab_GTPases_membrane_traffic"/>
</dbReference>
<proteinExistence type="inferred from homology"/>
<dbReference type="GO" id="GO:0005525">
    <property type="term" value="F:GTP binding"/>
    <property type="evidence" value="ECO:0007669"/>
    <property type="project" value="InterPro"/>
</dbReference>
<dbReference type="EMBL" id="CAXDID020000049">
    <property type="protein sequence ID" value="CAL6004661.1"/>
    <property type="molecule type" value="Genomic_DNA"/>
</dbReference>
<keyword evidence="4" id="KW-0472">Membrane</keyword>
<evidence type="ECO:0000256" key="4">
    <source>
        <dbReference type="ARBA" id="ARBA00023136"/>
    </source>
</evidence>
<feature type="compositionally biased region" description="Basic and acidic residues" evidence="5">
    <location>
        <begin position="202"/>
        <end position="215"/>
    </location>
</feature>
<dbReference type="Gene3D" id="3.40.50.300">
    <property type="entry name" value="P-loop containing nucleotide triphosphate hydrolases"/>
    <property type="match status" value="1"/>
</dbReference>
<reference evidence="9 12" key="2">
    <citation type="submission" date="2024-07" db="EMBL/GenBank/DDBJ databases">
        <authorList>
            <person name="Akdeniz Z."/>
        </authorList>
    </citation>
    <scope>NUCLEOTIDE SEQUENCE [LARGE SCALE GENOMIC DNA]</scope>
</reference>
<feature type="region of interest" description="Disordered" evidence="5">
    <location>
        <begin position="192"/>
        <end position="215"/>
    </location>
</feature>
<accession>A0AA86VJ75</accession>
<organism evidence="8">
    <name type="scientific">Hexamita inflata</name>
    <dbReference type="NCBI Taxonomy" id="28002"/>
    <lineage>
        <taxon>Eukaryota</taxon>
        <taxon>Metamonada</taxon>
        <taxon>Diplomonadida</taxon>
        <taxon>Hexamitidae</taxon>
        <taxon>Hexamitinae</taxon>
        <taxon>Hexamita</taxon>
    </lineage>
</organism>
<protein>
    <submittedName>
        <fullName evidence="8">Rab2a</fullName>
    </submittedName>
</protein>
<evidence type="ECO:0000313" key="11">
    <source>
        <dbReference type="EMBL" id="CAL6111711.1"/>
    </source>
</evidence>
<evidence type="ECO:0000313" key="6">
    <source>
        <dbReference type="EMBL" id="CAI9929064.1"/>
    </source>
</evidence>
<name>A0AA86VJ75_9EUKA</name>
<dbReference type="SMART" id="SM00173">
    <property type="entry name" value="RAS"/>
    <property type="match status" value="1"/>
</dbReference>
<comment type="subcellular location">
    <subcellularLocation>
        <location evidence="1">Endomembrane system</location>
    </subcellularLocation>
</comment>
<evidence type="ECO:0000256" key="5">
    <source>
        <dbReference type="SAM" id="MobiDB-lite"/>
    </source>
</evidence>
<dbReference type="EMBL" id="CATOUU010001034">
    <property type="protein sequence ID" value="CAI9968263.1"/>
    <property type="molecule type" value="Genomic_DNA"/>
</dbReference>
<dbReference type="SMART" id="SM00175">
    <property type="entry name" value="RAB"/>
    <property type="match status" value="1"/>
</dbReference>
<dbReference type="PROSITE" id="PS51421">
    <property type="entry name" value="RAS"/>
    <property type="match status" value="1"/>
</dbReference>
<reference evidence="8" key="1">
    <citation type="submission" date="2023-06" db="EMBL/GenBank/DDBJ databases">
        <authorList>
            <person name="Kurt Z."/>
        </authorList>
    </citation>
    <scope>NUCLEOTIDE SEQUENCE</scope>
</reference>
<sequence length="215" mass="24043">MTQNYNVLMKYIIVGDSAVGKSCLLLQFTESRFVPVHDLTIGIEFGTKVIDVDGQKVKLQIWDTAGQESFRSITRSYYRGAAVCVLVYDITRRQSFEHIQGWLKEAREHGGDKMEILLVGNKCDRETARNVSYEEGQRLAQANSICFIETSAKTNQNVEQAFQITSSHVLQKIQDGLIDTTDESCGVKVQQLDQKSANPKVGQDKNKKEPSGGCC</sequence>
<evidence type="ECO:0000256" key="3">
    <source>
        <dbReference type="ARBA" id="ARBA00022741"/>
    </source>
</evidence>
<evidence type="ECO:0000313" key="12">
    <source>
        <dbReference type="Proteomes" id="UP001642409"/>
    </source>
</evidence>
<dbReference type="SMART" id="SM00176">
    <property type="entry name" value="RAN"/>
    <property type="match status" value="1"/>
</dbReference>
<dbReference type="FunFam" id="3.40.50.300:FF:000586">
    <property type="entry name" value="Rab family GTPase"/>
    <property type="match status" value="1"/>
</dbReference>
<dbReference type="InterPro" id="IPR027417">
    <property type="entry name" value="P-loop_NTPase"/>
</dbReference>